<evidence type="ECO:0000313" key="2">
    <source>
        <dbReference type="EMBL" id="KFQ78516.1"/>
    </source>
</evidence>
<dbReference type="Proteomes" id="UP000053638">
    <property type="component" value="Unassembled WGS sequence"/>
</dbReference>
<comment type="similarity">
    <text evidence="1">Belongs to the janus family.</text>
</comment>
<feature type="non-terminal residue" evidence="2">
    <location>
        <position position="1"/>
    </location>
</feature>
<reference evidence="2 3" key="1">
    <citation type="submission" date="2014-04" db="EMBL/GenBank/DDBJ databases">
        <title>Genome evolution of avian class.</title>
        <authorList>
            <person name="Zhang G."/>
            <person name="Li C."/>
        </authorList>
    </citation>
    <scope>NUCLEOTIDE SEQUENCE [LARGE SCALE GENOMIC DNA]</scope>
    <source>
        <strain evidence="2">BGI_N335</strain>
    </source>
</reference>
<feature type="non-terminal residue" evidence="2">
    <location>
        <position position="63"/>
    </location>
</feature>
<protein>
    <submittedName>
        <fullName evidence="2">14 kDa phosphohistidine phosphatase</fullName>
    </submittedName>
</protein>
<dbReference type="InterPro" id="IPR007702">
    <property type="entry name" value="Janus"/>
</dbReference>
<dbReference type="EMBL" id="KK459995">
    <property type="protein sequence ID" value="KFQ78516.1"/>
    <property type="molecule type" value="Genomic_DNA"/>
</dbReference>
<name>A0A091UP81_PHALP</name>
<dbReference type="SUPFAM" id="SSF143724">
    <property type="entry name" value="PHP14-like"/>
    <property type="match status" value="1"/>
</dbReference>
<evidence type="ECO:0000256" key="1">
    <source>
        <dbReference type="ARBA" id="ARBA00010971"/>
    </source>
</evidence>
<dbReference type="Pfam" id="PF05005">
    <property type="entry name" value="Ocnus"/>
    <property type="match status" value="1"/>
</dbReference>
<dbReference type="Gene3D" id="3.50.20.20">
    <property type="entry name" value="Janus/Ocnus"/>
    <property type="match status" value="1"/>
</dbReference>
<keyword evidence="3" id="KW-1185">Reference proteome</keyword>
<dbReference type="AlphaFoldDB" id="A0A091UP81"/>
<sequence length="63" mass="7371">ELKKQRQDTECLGARRIFHQSEEKTIYVYRFAMGFRGANCSMPTEKLKAKYPGYETTWAGEGY</sequence>
<accession>A0A091UP81</accession>
<gene>
    <name evidence="2" type="ORF">N335_12296</name>
</gene>
<proteinExistence type="inferred from homology"/>
<organism evidence="2 3">
    <name type="scientific">Phaethon lepturus</name>
    <name type="common">White-tailed tropicbird</name>
    <dbReference type="NCBI Taxonomy" id="97097"/>
    <lineage>
        <taxon>Eukaryota</taxon>
        <taxon>Metazoa</taxon>
        <taxon>Chordata</taxon>
        <taxon>Craniata</taxon>
        <taxon>Vertebrata</taxon>
        <taxon>Euteleostomi</taxon>
        <taxon>Archelosauria</taxon>
        <taxon>Archosauria</taxon>
        <taxon>Dinosauria</taxon>
        <taxon>Saurischia</taxon>
        <taxon>Theropoda</taxon>
        <taxon>Coelurosauria</taxon>
        <taxon>Aves</taxon>
        <taxon>Neognathae</taxon>
        <taxon>Neoaves</taxon>
        <taxon>Phaethontimorphae</taxon>
        <taxon>Phaethontiformes</taxon>
        <taxon>Phaethontidae</taxon>
        <taxon>Phaethon</taxon>
    </lineage>
</organism>
<dbReference type="InterPro" id="IPR038596">
    <property type="entry name" value="Janus_sf"/>
</dbReference>
<dbReference type="PhylomeDB" id="A0A091UP81"/>
<evidence type="ECO:0000313" key="3">
    <source>
        <dbReference type="Proteomes" id="UP000053638"/>
    </source>
</evidence>